<dbReference type="AlphaFoldDB" id="A0A344U6X2"/>
<evidence type="ECO:0000256" key="8">
    <source>
        <dbReference type="SAM" id="SignalP"/>
    </source>
</evidence>
<dbReference type="OrthoDB" id="4350202at2"/>
<dbReference type="InterPro" id="IPR002186">
    <property type="entry name" value="Neocarzinostatin_fam"/>
</dbReference>
<evidence type="ECO:0000256" key="4">
    <source>
        <dbReference type="ARBA" id="ARBA00023125"/>
    </source>
</evidence>
<evidence type="ECO:0000256" key="2">
    <source>
        <dbReference type="ARBA" id="ARBA00022529"/>
    </source>
</evidence>
<dbReference type="KEGG" id="sgz:C0216_27220"/>
<organism evidence="9 10">
    <name type="scientific">Streptomyces globosus</name>
    <dbReference type="NCBI Taxonomy" id="68209"/>
    <lineage>
        <taxon>Bacteria</taxon>
        <taxon>Bacillati</taxon>
        <taxon>Actinomycetota</taxon>
        <taxon>Actinomycetes</taxon>
        <taxon>Kitasatosporales</taxon>
        <taxon>Streptomycetaceae</taxon>
        <taxon>Streptomyces</taxon>
    </lineage>
</organism>
<dbReference type="EMBL" id="CP030862">
    <property type="protein sequence ID" value="AXE26643.1"/>
    <property type="molecule type" value="Genomic_DNA"/>
</dbReference>
<feature type="transmembrane region" description="Helical" evidence="7">
    <location>
        <begin position="253"/>
        <end position="273"/>
    </location>
</feature>
<proteinExistence type="inferred from homology"/>
<keyword evidence="7" id="KW-0812">Transmembrane</keyword>
<dbReference type="InterPro" id="IPR027273">
    <property type="entry name" value="Neocarzinostatin-like"/>
</dbReference>
<feature type="compositionally biased region" description="Low complexity" evidence="6">
    <location>
        <begin position="289"/>
        <end position="305"/>
    </location>
</feature>
<name>A0A344U6X2_9ACTN</name>
<gene>
    <name evidence="9" type="ORF">C0216_27220</name>
</gene>
<keyword evidence="5" id="KW-1015">Disulfide bond</keyword>
<dbReference type="RefSeq" id="WP_114057812.1">
    <property type="nucleotide sequence ID" value="NZ_CP030862.1"/>
</dbReference>
<evidence type="ECO:0000256" key="5">
    <source>
        <dbReference type="ARBA" id="ARBA00023157"/>
    </source>
</evidence>
<evidence type="ECO:0000313" key="9">
    <source>
        <dbReference type="EMBL" id="AXE26643.1"/>
    </source>
</evidence>
<evidence type="ECO:0000256" key="7">
    <source>
        <dbReference type="SAM" id="Phobius"/>
    </source>
</evidence>
<accession>A0A344U6X2</accession>
<evidence type="ECO:0000256" key="6">
    <source>
        <dbReference type="SAM" id="MobiDB-lite"/>
    </source>
</evidence>
<keyword evidence="7" id="KW-1133">Transmembrane helix</keyword>
<evidence type="ECO:0000256" key="1">
    <source>
        <dbReference type="ARBA" id="ARBA00010648"/>
    </source>
</evidence>
<keyword evidence="4" id="KW-0238">DNA-binding</keyword>
<dbReference type="Proteomes" id="UP000252004">
    <property type="component" value="Chromosome"/>
</dbReference>
<feature type="compositionally biased region" description="Polar residues" evidence="6">
    <location>
        <begin position="312"/>
        <end position="329"/>
    </location>
</feature>
<evidence type="ECO:0000313" key="10">
    <source>
        <dbReference type="Proteomes" id="UP000252004"/>
    </source>
</evidence>
<feature type="chain" id="PRO_5017055239" description="Neocarzinostatin family protein" evidence="8">
    <location>
        <begin position="28"/>
        <end position="329"/>
    </location>
</feature>
<comment type="similarity">
    <text evidence="1">Belongs to the neocarzinostatin family.</text>
</comment>
<dbReference type="Gene3D" id="2.60.40.230">
    <property type="entry name" value="Neocarzinostatin-like"/>
    <property type="match status" value="1"/>
</dbReference>
<keyword evidence="3" id="KW-0044">Antibiotic</keyword>
<keyword evidence="8" id="KW-0732">Signal</keyword>
<dbReference type="SUPFAM" id="SSF49319">
    <property type="entry name" value="Actinoxanthin-like"/>
    <property type="match status" value="1"/>
</dbReference>
<dbReference type="GO" id="GO:0003677">
    <property type="term" value="F:DNA binding"/>
    <property type="evidence" value="ECO:0007669"/>
    <property type="project" value="UniProtKB-KW"/>
</dbReference>
<dbReference type="GO" id="GO:0042742">
    <property type="term" value="P:defense response to bacterium"/>
    <property type="evidence" value="ECO:0007669"/>
    <property type="project" value="UniProtKB-KW"/>
</dbReference>
<protein>
    <recommendedName>
        <fullName evidence="11">Neocarzinostatin family protein</fullName>
    </recommendedName>
</protein>
<keyword evidence="10" id="KW-1185">Reference proteome</keyword>
<keyword evidence="7" id="KW-0472">Membrane</keyword>
<feature type="signal peptide" evidence="8">
    <location>
        <begin position="1"/>
        <end position="27"/>
    </location>
</feature>
<reference evidence="9 10" key="1">
    <citation type="submission" date="2018-01" db="EMBL/GenBank/DDBJ databases">
        <title>Draft genome Sequence of streptomyces globosus LZH-48.</title>
        <authorList>
            <person name="Ran K."/>
            <person name="Li Z."/>
            <person name="Wei S."/>
            <person name="Dong R."/>
        </authorList>
    </citation>
    <scope>NUCLEOTIDE SEQUENCE [LARGE SCALE GENOMIC DNA]</scope>
    <source>
        <strain evidence="9 10">LZH-48</strain>
    </source>
</reference>
<dbReference type="Pfam" id="PF00960">
    <property type="entry name" value="Neocarzinostat"/>
    <property type="match status" value="1"/>
</dbReference>
<sequence length="329" mass="32658">MTGGAGARAAAAALTACLFATAAPAAAADAPPAAQLSLREAAPGTQLTVTGTGWRAGTLVMLLVCGQNMVGGTNSCANAEGAAVSVGGDGRFTARLAAAAPPTPCPCIVNVTSVGGDAATVALPLVLTGHPVAELPPEQGAPRLAVLGPARLAGGDGILTRFGAPPSRTFTVTLGNTGPAPVADPVFRLGTARGVLAPQWEEVRWKGAIPPGGRAEVRLPVTLGAGAHGTHTVSLMYGETVLAARPWAVSRPYGVLVFWALLLLVVPAGLFRAGMALVDRVRPAPAPEAPAAQEAPEAAGSGEAADLPWFTAPQTSAPSAGSPTTKGHQ</sequence>
<keyword evidence="2" id="KW-0929">Antimicrobial</keyword>
<feature type="region of interest" description="Disordered" evidence="6">
    <location>
        <begin position="287"/>
        <end position="329"/>
    </location>
</feature>
<evidence type="ECO:0008006" key="11">
    <source>
        <dbReference type="Google" id="ProtNLM"/>
    </source>
</evidence>
<evidence type="ECO:0000256" key="3">
    <source>
        <dbReference type="ARBA" id="ARBA00023022"/>
    </source>
</evidence>